<feature type="compositionally biased region" description="Polar residues" evidence="7">
    <location>
        <begin position="36"/>
        <end position="47"/>
    </location>
</feature>
<protein>
    <recommendedName>
        <fullName evidence="13">Chromatin assembly factor 1 subunit A</fullName>
    </recommendedName>
</protein>
<keyword evidence="4" id="KW-0143">Chaperone</keyword>
<evidence type="ECO:0000259" key="10">
    <source>
        <dbReference type="Pfam" id="PF15539"/>
    </source>
</evidence>
<dbReference type="PANTHER" id="PTHR15272">
    <property type="entry name" value="CHROMATIN ASSEMBLY FACTOR 1 SUBUNIT A CAF-1 SUBUNIT A"/>
    <property type="match status" value="1"/>
</dbReference>
<feature type="compositionally biased region" description="Polar residues" evidence="7">
    <location>
        <begin position="84"/>
        <end position="100"/>
    </location>
</feature>
<feature type="compositionally biased region" description="Polar residues" evidence="7">
    <location>
        <begin position="1054"/>
        <end position="1071"/>
    </location>
</feature>
<dbReference type="GO" id="GO:0006260">
    <property type="term" value="P:DNA replication"/>
    <property type="evidence" value="ECO:0007669"/>
    <property type="project" value="UniProtKB-KW"/>
</dbReference>
<feature type="compositionally biased region" description="Basic and acidic residues" evidence="7">
    <location>
        <begin position="105"/>
        <end position="126"/>
    </location>
</feature>
<dbReference type="GO" id="GO:0006334">
    <property type="term" value="P:nucleosome assembly"/>
    <property type="evidence" value="ECO:0007669"/>
    <property type="project" value="TreeGrafter"/>
</dbReference>
<feature type="region of interest" description="Disordered" evidence="7">
    <location>
        <begin position="1"/>
        <end position="405"/>
    </location>
</feature>
<keyword evidence="12" id="KW-1185">Reference proteome</keyword>
<feature type="compositionally biased region" description="Polar residues" evidence="7">
    <location>
        <begin position="239"/>
        <end position="276"/>
    </location>
</feature>
<keyword evidence="2" id="KW-0235">DNA replication</keyword>
<feature type="domain" description="Chromatin assembly factor 1 p150 subunit acidic region" evidence="8">
    <location>
        <begin position="297"/>
        <end position="444"/>
    </location>
</feature>
<feature type="region of interest" description="Disordered" evidence="7">
    <location>
        <begin position="846"/>
        <end position="868"/>
    </location>
</feature>
<feature type="compositionally biased region" description="Basic and acidic residues" evidence="7">
    <location>
        <begin position="284"/>
        <end position="405"/>
    </location>
</feature>
<keyword evidence="5" id="KW-0234">DNA repair</keyword>
<dbReference type="InterPro" id="IPR022043">
    <property type="entry name" value="CAF1A_DD"/>
</dbReference>
<evidence type="ECO:0000259" key="8">
    <source>
        <dbReference type="Pfam" id="PF11600"/>
    </source>
</evidence>
<accession>A0AA88Y2Y7</accession>
<evidence type="ECO:0000256" key="7">
    <source>
        <dbReference type="SAM" id="MobiDB-lite"/>
    </source>
</evidence>
<feature type="region of interest" description="Disordered" evidence="7">
    <location>
        <begin position="560"/>
        <end position="610"/>
    </location>
</feature>
<evidence type="ECO:0008006" key="13">
    <source>
        <dbReference type="Google" id="ProtNLM"/>
    </source>
</evidence>
<evidence type="ECO:0000256" key="2">
    <source>
        <dbReference type="ARBA" id="ARBA00022705"/>
    </source>
</evidence>
<gene>
    <name evidence="11" type="ORF">FSP39_006117</name>
</gene>
<dbReference type="GO" id="GO:0033186">
    <property type="term" value="C:CAF-1 complex"/>
    <property type="evidence" value="ECO:0007669"/>
    <property type="project" value="TreeGrafter"/>
</dbReference>
<evidence type="ECO:0000256" key="6">
    <source>
        <dbReference type="ARBA" id="ARBA00023242"/>
    </source>
</evidence>
<feature type="domain" description="Chromatin assembly factor 1 subunit A dimerization" evidence="9">
    <location>
        <begin position="518"/>
        <end position="589"/>
    </location>
</feature>
<reference evidence="11" key="1">
    <citation type="submission" date="2019-08" db="EMBL/GenBank/DDBJ databases">
        <title>The improved chromosome-level genome for the pearl oyster Pinctada fucata martensii using PacBio sequencing and Hi-C.</title>
        <authorList>
            <person name="Zheng Z."/>
        </authorList>
    </citation>
    <scope>NUCLEOTIDE SEQUENCE</scope>
    <source>
        <strain evidence="11">ZZ-2019</strain>
        <tissue evidence="11">Adductor muscle</tissue>
    </source>
</reference>
<feature type="compositionally biased region" description="Low complexity" evidence="7">
    <location>
        <begin position="680"/>
        <end position="695"/>
    </location>
</feature>
<evidence type="ECO:0000256" key="1">
    <source>
        <dbReference type="ARBA" id="ARBA00004123"/>
    </source>
</evidence>
<dbReference type="GO" id="GO:0006281">
    <property type="term" value="P:DNA repair"/>
    <property type="evidence" value="ECO:0007669"/>
    <property type="project" value="UniProtKB-KW"/>
</dbReference>
<feature type="region of interest" description="Disordered" evidence="7">
    <location>
        <begin position="917"/>
        <end position="1124"/>
    </location>
</feature>
<dbReference type="InterPro" id="IPR029105">
    <property type="entry name" value="CAF1-p150_C2"/>
</dbReference>
<evidence type="ECO:0000313" key="11">
    <source>
        <dbReference type="EMBL" id="KAK3097073.1"/>
    </source>
</evidence>
<name>A0AA88Y2Y7_PINIB</name>
<feature type="compositionally biased region" description="Basic and acidic residues" evidence="7">
    <location>
        <begin position="140"/>
        <end position="187"/>
    </location>
</feature>
<feature type="compositionally biased region" description="Acidic residues" evidence="7">
    <location>
        <begin position="560"/>
        <end position="570"/>
    </location>
</feature>
<dbReference type="Proteomes" id="UP001186944">
    <property type="component" value="Unassembled WGS sequence"/>
</dbReference>
<feature type="compositionally biased region" description="Polar residues" evidence="7">
    <location>
        <begin position="984"/>
        <end position="1038"/>
    </location>
</feature>
<comment type="caution">
    <text evidence="11">The sequence shown here is derived from an EMBL/GenBank/DDBJ whole genome shotgun (WGS) entry which is preliminary data.</text>
</comment>
<feature type="region of interest" description="Disordered" evidence="7">
    <location>
        <begin position="678"/>
        <end position="711"/>
    </location>
</feature>
<evidence type="ECO:0000256" key="3">
    <source>
        <dbReference type="ARBA" id="ARBA00022763"/>
    </source>
</evidence>
<feature type="domain" description="Chromatin assembly factor 1 subunit p150 C-terminal" evidence="10">
    <location>
        <begin position="716"/>
        <end position="851"/>
    </location>
</feature>
<dbReference type="Pfam" id="PF11600">
    <property type="entry name" value="CAF1A_acidic"/>
    <property type="match status" value="1"/>
</dbReference>
<evidence type="ECO:0000256" key="4">
    <source>
        <dbReference type="ARBA" id="ARBA00023186"/>
    </source>
</evidence>
<dbReference type="InterPro" id="IPR021644">
    <property type="entry name" value="CAF-1_p150_acidic"/>
</dbReference>
<comment type="subcellular location">
    <subcellularLocation>
        <location evidence="1">Nucleus</location>
    </subcellularLocation>
</comment>
<feature type="compositionally biased region" description="Acidic residues" evidence="7">
    <location>
        <begin position="577"/>
        <end position="593"/>
    </location>
</feature>
<feature type="compositionally biased region" description="Basic and acidic residues" evidence="7">
    <location>
        <begin position="930"/>
        <end position="939"/>
    </location>
</feature>
<feature type="compositionally biased region" description="Acidic residues" evidence="7">
    <location>
        <begin position="188"/>
        <end position="204"/>
    </location>
</feature>
<evidence type="ECO:0000259" key="9">
    <source>
        <dbReference type="Pfam" id="PF12253"/>
    </source>
</evidence>
<proteinExistence type="predicted"/>
<evidence type="ECO:0000313" key="12">
    <source>
        <dbReference type="Proteomes" id="UP001186944"/>
    </source>
</evidence>
<keyword evidence="6" id="KW-0539">Nucleus</keyword>
<dbReference type="EMBL" id="VSWD01000007">
    <property type="protein sequence ID" value="KAK3097073.1"/>
    <property type="molecule type" value="Genomic_DNA"/>
</dbReference>
<dbReference type="Pfam" id="PF12253">
    <property type="entry name" value="CAF1A_dimeriz"/>
    <property type="match status" value="1"/>
</dbReference>
<dbReference type="Pfam" id="PF15539">
    <property type="entry name" value="CAF1-p150_C2"/>
    <property type="match status" value="1"/>
</dbReference>
<dbReference type="GO" id="GO:0005634">
    <property type="term" value="C:nucleus"/>
    <property type="evidence" value="ECO:0007669"/>
    <property type="project" value="UniProtKB-SubCell"/>
</dbReference>
<keyword evidence="3" id="KW-0227">DNA damage</keyword>
<evidence type="ECO:0000256" key="5">
    <source>
        <dbReference type="ARBA" id="ARBA00023204"/>
    </source>
</evidence>
<dbReference type="AlphaFoldDB" id="A0AA88Y2Y7"/>
<sequence>MQSPEENDAGPQAKKLKQTDLMQFKQARLPFVALDQKQTQIPGSTPPGSKKRKLSDGESPSAKPPKTHKSVVIEKPSIVENDPEVSSSSEAENVPLQNLKSRVRNTLERFVRKNSHEEITSTKDEISSTIDCVDLTDSNDGIKDEEKSSDKTIEKEEKEENKENECQKEDEVNDKQEKVLEDRSNEDRGEEEVGTSSMEVDDGEKDSKSDGNTSVSDTDRKRNISEVSTGSVEEEFTTPAKQRLQTSLITTPSSETKTPISPDSLDNSQSDATPKSSKTKTPRRLSDVQKKEKEIMRQRIKEQKEKEREEKKKQKEQERLAKEAEREKQKKEREDAKAEKEKQKKEAQEKREKDRQEKQQQKEEEKRKKQEIIDAKQEEKRKKEEEKKQKEEEKRKEEEEKKMKEMKVKESFTNFFIKSKTSPVSKPSKSSSGLFMPFELKKDMFLAPEKREQLDEDAKSQLDSLIQSQDHDTLYLRQLKDKQISPHRIGKTQTKNETADVVLVHDSESVKKVTYHCKLLQFHMNYRPPYYGTWRKKSKVLTPRNPFKTDSDLFDYEVDSDDEWEEEEPGESLSASEGEEEKDENSDDEEEDGWMVPHGYLSEGEGCDDDEEITPEVMKARQKARADQWESELKRQTQPVLPIIIGCFWEHAVHSLQKEVEEKLKDYKGVSLQGEQIQTSYSGAKSEKGSSSNGNGDKDDTSKVNPQIKPVPEEAMPDLIRLVHGNLAGIKKLIKEFRMFWKMKTCKDKGELEISADVSMEEEGSKTEVMDISAKTDVEMMEQEKTEKNNSNFTISKRQLEIKINAIAIREKREPFKKICWYVHDAVMKQYNMPELPVPSTWEFVSQPAKTPNKPKVEEQPNSGRKTPTVSITQFAKPMSPSARQAQFAAANAAALAEKQKAMEAAAALVERQKMAEEPMDVASSPAQKNDQKSIKDFAKGSTPTRHHEWKMTPTGSEGKRLVLVSQSPTTKSNTDKAIEAGATPTSTKYGGTVTTPAKSNQQALPRSMFQSPGGETSKAPLTNSSSGGLKPLNSPSTGFKPLNSPSAGLKPLNSPTAGLKSLQSPQQSSGTKKRIIPIPVVDGKPKPSSVQVKPLATAQKSKENEVMDATGTGENSMDAIVLD</sequence>
<dbReference type="PANTHER" id="PTHR15272:SF0">
    <property type="entry name" value="CHROMATIN ASSEMBLY FACTOR 1 SUBUNIT A"/>
    <property type="match status" value="1"/>
</dbReference>
<organism evidence="11 12">
    <name type="scientific">Pinctada imbricata</name>
    <name type="common">Atlantic pearl-oyster</name>
    <name type="synonym">Pinctada martensii</name>
    <dbReference type="NCBI Taxonomy" id="66713"/>
    <lineage>
        <taxon>Eukaryota</taxon>
        <taxon>Metazoa</taxon>
        <taxon>Spiralia</taxon>
        <taxon>Lophotrochozoa</taxon>
        <taxon>Mollusca</taxon>
        <taxon>Bivalvia</taxon>
        <taxon>Autobranchia</taxon>
        <taxon>Pteriomorphia</taxon>
        <taxon>Pterioida</taxon>
        <taxon>Pterioidea</taxon>
        <taxon>Pteriidae</taxon>
        <taxon>Pinctada</taxon>
    </lineage>
</organism>